<dbReference type="EC" id="2.5.1.18" evidence="2"/>
<feature type="domain" description="GST C-terminal" evidence="6">
    <location>
        <begin position="91"/>
        <end position="221"/>
    </location>
</feature>
<dbReference type="SFLD" id="SFLDS00019">
    <property type="entry name" value="Glutathione_Transferase_(cytos"/>
    <property type="match status" value="1"/>
</dbReference>
<dbReference type="Gene3D" id="1.20.1050.10">
    <property type="match status" value="1"/>
</dbReference>
<dbReference type="Pfam" id="PF02798">
    <property type="entry name" value="GST_N"/>
    <property type="match status" value="1"/>
</dbReference>
<comment type="catalytic activity">
    <reaction evidence="4">
        <text>RX + glutathione = an S-substituted glutathione + a halide anion + H(+)</text>
        <dbReference type="Rhea" id="RHEA:16437"/>
        <dbReference type="ChEBI" id="CHEBI:15378"/>
        <dbReference type="ChEBI" id="CHEBI:16042"/>
        <dbReference type="ChEBI" id="CHEBI:17792"/>
        <dbReference type="ChEBI" id="CHEBI:57925"/>
        <dbReference type="ChEBI" id="CHEBI:90779"/>
        <dbReference type="EC" id="2.5.1.18"/>
    </reaction>
</comment>
<dbReference type="Gene3D" id="3.40.30.10">
    <property type="entry name" value="Glutaredoxin"/>
    <property type="match status" value="1"/>
</dbReference>
<evidence type="ECO:0000256" key="1">
    <source>
        <dbReference type="ARBA" id="ARBA00010128"/>
    </source>
</evidence>
<dbReference type="InterPro" id="IPR004046">
    <property type="entry name" value="GST_C"/>
</dbReference>
<evidence type="ECO:0000259" key="5">
    <source>
        <dbReference type="PROSITE" id="PS50404"/>
    </source>
</evidence>
<reference evidence="8" key="1">
    <citation type="journal article" date="2016" name="Nature">
        <title>The genome of the seagrass Zostera marina reveals angiosperm adaptation to the sea.</title>
        <authorList>
            <person name="Olsen J.L."/>
            <person name="Rouze P."/>
            <person name="Verhelst B."/>
            <person name="Lin Y.-C."/>
            <person name="Bayer T."/>
            <person name="Collen J."/>
            <person name="Dattolo E."/>
            <person name="De Paoli E."/>
            <person name="Dittami S."/>
            <person name="Maumus F."/>
            <person name="Michel G."/>
            <person name="Kersting A."/>
            <person name="Lauritano C."/>
            <person name="Lohaus R."/>
            <person name="Toepel M."/>
            <person name="Tonon T."/>
            <person name="Vanneste K."/>
            <person name="Amirebrahimi M."/>
            <person name="Brakel J."/>
            <person name="Bostroem C."/>
            <person name="Chovatia M."/>
            <person name="Grimwood J."/>
            <person name="Jenkins J.W."/>
            <person name="Jueterbock A."/>
            <person name="Mraz A."/>
            <person name="Stam W.T."/>
            <person name="Tice H."/>
            <person name="Bornberg-Bauer E."/>
            <person name="Green P.J."/>
            <person name="Pearson G.A."/>
            <person name="Procaccini G."/>
            <person name="Duarte C.M."/>
            <person name="Schmutz J."/>
            <person name="Reusch T.B.H."/>
            <person name="Van de Peer Y."/>
        </authorList>
    </citation>
    <scope>NUCLEOTIDE SEQUENCE [LARGE SCALE GENOMIC DNA]</scope>
    <source>
        <strain evidence="8">cv. Finnish</strain>
    </source>
</reference>
<organism evidence="7 8">
    <name type="scientific">Zostera marina</name>
    <name type="common">Eelgrass</name>
    <dbReference type="NCBI Taxonomy" id="29655"/>
    <lineage>
        <taxon>Eukaryota</taxon>
        <taxon>Viridiplantae</taxon>
        <taxon>Streptophyta</taxon>
        <taxon>Embryophyta</taxon>
        <taxon>Tracheophyta</taxon>
        <taxon>Spermatophyta</taxon>
        <taxon>Magnoliopsida</taxon>
        <taxon>Liliopsida</taxon>
        <taxon>Zosteraceae</taxon>
        <taxon>Zostera</taxon>
    </lineage>
</organism>
<dbReference type="OrthoDB" id="422574at2759"/>
<dbReference type="InterPro" id="IPR034347">
    <property type="entry name" value="GST_Phi_C"/>
</dbReference>
<evidence type="ECO:0000259" key="6">
    <source>
        <dbReference type="PROSITE" id="PS50405"/>
    </source>
</evidence>
<protein>
    <recommendedName>
        <fullName evidence="2">glutathione transferase</fullName>
        <ecNumber evidence="2">2.5.1.18</ecNumber>
    </recommendedName>
</protein>
<dbReference type="GO" id="GO:0006749">
    <property type="term" value="P:glutathione metabolic process"/>
    <property type="evidence" value="ECO:0000318"/>
    <property type="project" value="GO_Central"/>
</dbReference>
<dbReference type="PANTHER" id="PTHR43900">
    <property type="entry name" value="GLUTATHIONE S-TRANSFERASE RHO"/>
    <property type="match status" value="1"/>
</dbReference>
<dbReference type="InterPro" id="IPR040079">
    <property type="entry name" value="Glutathione_S-Trfase"/>
</dbReference>
<evidence type="ECO:0000256" key="4">
    <source>
        <dbReference type="ARBA" id="ARBA00047960"/>
    </source>
</evidence>
<dbReference type="OMA" id="RDTWQYV"/>
<dbReference type="GO" id="GO:0009635">
    <property type="term" value="P:response to herbicide"/>
    <property type="evidence" value="ECO:0007669"/>
    <property type="project" value="UniProtKB-ARBA"/>
</dbReference>
<dbReference type="AlphaFoldDB" id="A0A0K9Q424"/>
<dbReference type="Proteomes" id="UP000036987">
    <property type="component" value="Unassembled WGS sequence"/>
</dbReference>
<dbReference type="PANTHER" id="PTHR43900:SF79">
    <property type="entry name" value="GLUTATHIONE S-TRANSFERASE"/>
    <property type="match status" value="1"/>
</dbReference>
<evidence type="ECO:0000313" key="8">
    <source>
        <dbReference type="Proteomes" id="UP000036987"/>
    </source>
</evidence>
<dbReference type="STRING" id="29655.A0A0K9Q424"/>
<dbReference type="SFLD" id="SFLDG00358">
    <property type="entry name" value="Main_(cytGST)"/>
    <property type="match status" value="1"/>
</dbReference>
<dbReference type="InterPro" id="IPR010987">
    <property type="entry name" value="Glutathione-S-Trfase_C-like"/>
</dbReference>
<dbReference type="GO" id="GO:0043295">
    <property type="term" value="F:glutathione binding"/>
    <property type="evidence" value="ECO:0000318"/>
    <property type="project" value="GO_Central"/>
</dbReference>
<dbReference type="SFLD" id="SFLDG01154">
    <property type="entry name" value="Main.5:_Phi-like"/>
    <property type="match status" value="1"/>
</dbReference>
<comment type="similarity">
    <text evidence="1">Belongs to the GST superfamily. Phi family.</text>
</comment>
<gene>
    <name evidence="7" type="ORF">ZOSMA_109G00200</name>
</gene>
<dbReference type="InterPro" id="IPR036282">
    <property type="entry name" value="Glutathione-S-Trfase_C_sf"/>
</dbReference>
<dbReference type="FunFam" id="3.40.30.10:FF:000016">
    <property type="entry name" value="Glutathione S-transferase F2"/>
    <property type="match status" value="1"/>
</dbReference>
<evidence type="ECO:0000256" key="2">
    <source>
        <dbReference type="ARBA" id="ARBA00012452"/>
    </source>
</evidence>
<proteinExistence type="inferred from homology"/>
<evidence type="ECO:0000256" key="3">
    <source>
        <dbReference type="ARBA" id="ARBA00022679"/>
    </source>
</evidence>
<dbReference type="GO" id="GO:0004364">
    <property type="term" value="F:glutathione transferase activity"/>
    <property type="evidence" value="ECO:0000318"/>
    <property type="project" value="GO_Central"/>
</dbReference>
<dbReference type="EMBL" id="LFYR01000112">
    <property type="protein sequence ID" value="KMZ75929.1"/>
    <property type="molecule type" value="Genomic_DNA"/>
</dbReference>
<dbReference type="Pfam" id="PF00043">
    <property type="entry name" value="GST_C"/>
    <property type="match status" value="1"/>
</dbReference>
<dbReference type="FunFam" id="1.20.1050.10:FF:000004">
    <property type="entry name" value="Glutathione S-transferase F2"/>
    <property type="match status" value="1"/>
</dbReference>
<dbReference type="PROSITE" id="PS50405">
    <property type="entry name" value="GST_CTER"/>
    <property type="match status" value="1"/>
</dbReference>
<keyword evidence="3 7" id="KW-0808">Transferase</keyword>
<comment type="caution">
    <text evidence="7">The sequence shown here is derived from an EMBL/GenBank/DDBJ whole genome shotgun (WGS) entry which is preliminary data.</text>
</comment>
<dbReference type="PROSITE" id="PS50404">
    <property type="entry name" value="GST_NTER"/>
    <property type="match status" value="1"/>
</dbReference>
<dbReference type="SUPFAM" id="SSF52833">
    <property type="entry name" value="Thioredoxin-like"/>
    <property type="match status" value="1"/>
</dbReference>
<dbReference type="InterPro" id="IPR036249">
    <property type="entry name" value="Thioredoxin-like_sf"/>
</dbReference>
<dbReference type="InterPro" id="IPR004045">
    <property type="entry name" value="Glutathione_S-Trfase_N"/>
</dbReference>
<dbReference type="GO" id="GO:0005737">
    <property type="term" value="C:cytoplasm"/>
    <property type="evidence" value="ECO:0000318"/>
    <property type="project" value="GO_Central"/>
</dbReference>
<name>A0A0K9Q424_ZOSMR</name>
<keyword evidence="8" id="KW-1185">Reference proteome</keyword>
<accession>A0A0K9Q424</accession>
<dbReference type="SUPFAM" id="SSF47616">
    <property type="entry name" value="GST C-terminal domain-like"/>
    <property type="match status" value="1"/>
</dbReference>
<evidence type="ECO:0000313" key="7">
    <source>
        <dbReference type="EMBL" id="KMZ75929.1"/>
    </source>
</evidence>
<dbReference type="CDD" id="cd03187">
    <property type="entry name" value="GST_C_Phi"/>
    <property type="match status" value="1"/>
</dbReference>
<sequence length="221" mass="25170">MASINVFGSPTSTEVARVLACLFEKNVEFQLIRVDGFKGAHRKKDYLKQQSTGQALTYEEGKTTLVDSRAICRHVSKKFAEQGNKDLLGIGTLERASIEQWLQTEENSFNVPSSNLVFHLAVSPDMRDKHDDAVIEDSKNKLLSVLEFYERRLEETSFLAGDNFTLADLSHLPNAQCIMNTDYASMFMSKKKVREWWEKISSRPSWRRVVAMQKVSMPVAN</sequence>
<feature type="domain" description="GST N-terminal" evidence="5">
    <location>
        <begin position="2"/>
        <end position="83"/>
    </location>
</feature>